<keyword evidence="3" id="KW-1185">Reference proteome</keyword>
<evidence type="ECO:0000313" key="3">
    <source>
        <dbReference type="Proteomes" id="UP000571084"/>
    </source>
</evidence>
<dbReference type="AlphaFoldDB" id="A0A840RLT2"/>
<evidence type="ECO:0000259" key="1">
    <source>
        <dbReference type="Pfam" id="PF07700"/>
    </source>
</evidence>
<organism evidence="2 3">
    <name type="scientific">Glaciimonas immobilis</name>
    <dbReference type="NCBI Taxonomy" id="728004"/>
    <lineage>
        <taxon>Bacteria</taxon>
        <taxon>Pseudomonadati</taxon>
        <taxon>Pseudomonadota</taxon>
        <taxon>Betaproteobacteria</taxon>
        <taxon>Burkholderiales</taxon>
        <taxon>Oxalobacteraceae</taxon>
        <taxon>Glaciimonas</taxon>
    </lineage>
</organism>
<dbReference type="RefSeq" id="WP_168052882.1">
    <property type="nucleotide sequence ID" value="NZ_JAAOZT010000002.1"/>
</dbReference>
<sequence>MKGIIFQDFVTMMETLFSVEVADEVMSIATLETAGAYTSVGSYDHIEIVELVGHLSAKTGISKRLLLCAFGKFLFASFMRRNRVNLFDLYSTFSFLSFLDKKMPLEVKELYLDQLPSFDCLLRKPSELILIYCSKFPFSDIAEGVIRGAISHFNEVISISRLDLSGEQSTHTQFTLKILNETKLR</sequence>
<dbReference type="Proteomes" id="UP000571084">
    <property type="component" value="Unassembled WGS sequence"/>
</dbReference>
<dbReference type="GO" id="GO:0020037">
    <property type="term" value="F:heme binding"/>
    <property type="evidence" value="ECO:0007669"/>
    <property type="project" value="InterPro"/>
</dbReference>
<proteinExistence type="predicted"/>
<protein>
    <recommendedName>
        <fullName evidence="1">Heme NO-binding domain-containing protein</fullName>
    </recommendedName>
</protein>
<feature type="domain" description="Heme NO-binding" evidence="1">
    <location>
        <begin position="2"/>
        <end position="160"/>
    </location>
</feature>
<dbReference type="InterPro" id="IPR024096">
    <property type="entry name" value="NO_sig/Golgi_transp_ligand-bd"/>
</dbReference>
<dbReference type="SUPFAM" id="SSF111126">
    <property type="entry name" value="Ligand-binding domain in the NO signalling and Golgi transport"/>
    <property type="match status" value="1"/>
</dbReference>
<dbReference type="Pfam" id="PF07700">
    <property type="entry name" value="HNOB"/>
    <property type="match status" value="1"/>
</dbReference>
<comment type="caution">
    <text evidence="2">The sequence shown here is derived from an EMBL/GenBank/DDBJ whole genome shotgun (WGS) entry which is preliminary data.</text>
</comment>
<dbReference type="EMBL" id="JACHHQ010000001">
    <property type="protein sequence ID" value="MBB5198723.1"/>
    <property type="molecule type" value="Genomic_DNA"/>
</dbReference>
<accession>A0A840RLT2</accession>
<name>A0A840RLT2_9BURK</name>
<dbReference type="InterPro" id="IPR011644">
    <property type="entry name" value="Heme_NO-bd"/>
</dbReference>
<dbReference type="Gene3D" id="3.90.1520.10">
    <property type="entry name" value="H-NOX domain"/>
    <property type="match status" value="1"/>
</dbReference>
<dbReference type="InterPro" id="IPR038158">
    <property type="entry name" value="H-NOX_domain_sf"/>
</dbReference>
<reference evidence="2 3" key="1">
    <citation type="submission" date="2020-08" db="EMBL/GenBank/DDBJ databases">
        <title>Genomic Encyclopedia of Type Strains, Phase IV (KMG-IV): sequencing the most valuable type-strain genomes for metagenomic binning, comparative biology and taxonomic classification.</title>
        <authorList>
            <person name="Goeker M."/>
        </authorList>
    </citation>
    <scope>NUCLEOTIDE SEQUENCE [LARGE SCALE GENOMIC DNA]</scope>
    <source>
        <strain evidence="2 3">DSM 23240</strain>
    </source>
</reference>
<gene>
    <name evidence="2" type="ORF">HNR39_000533</name>
</gene>
<evidence type="ECO:0000313" key="2">
    <source>
        <dbReference type="EMBL" id="MBB5198723.1"/>
    </source>
</evidence>